<keyword evidence="3 11" id="KW-0812">Transmembrane</keyword>
<feature type="transmembrane region" description="Helical" evidence="11">
    <location>
        <begin position="259"/>
        <end position="279"/>
    </location>
</feature>
<feature type="domain" description="Ionotropic glutamate receptor C-terminal" evidence="12">
    <location>
        <begin position="59"/>
        <end position="236"/>
    </location>
</feature>
<evidence type="ECO:0000313" key="13">
    <source>
        <dbReference type="EMBL" id="OWM65875.1"/>
    </source>
</evidence>
<name>A0A218VZF7_PUNGR</name>
<dbReference type="InterPro" id="IPR019594">
    <property type="entry name" value="Glu/Gly-bd"/>
</dbReference>
<protein>
    <recommendedName>
        <fullName evidence="12">Ionotropic glutamate receptor C-terminal domain-containing protein</fullName>
    </recommendedName>
</protein>
<gene>
    <name evidence="13" type="ORF">CDL15_Pgr015300</name>
</gene>
<dbReference type="Pfam" id="PF10613">
    <property type="entry name" value="Lig_chan-Glu_bd"/>
    <property type="match status" value="1"/>
</dbReference>
<dbReference type="PANTHER" id="PTHR18966">
    <property type="entry name" value="IONOTROPIC GLUTAMATE RECEPTOR"/>
    <property type="match status" value="1"/>
</dbReference>
<evidence type="ECO:0000256" key="4">
    <source>
        <dbReference type="ARBA" id="ARBA00022989"/>
    </source>
</evidence>
<dbReference type="FunFam" id="3.40.190.10:FF:000103">
    <property type="entry name" value="Glutamate receptor"/>
    <property type="match status" value="1"/>
</dbReference>
<evidence type="ECO:0000256" key="10">
    <source>
        <dbReference type="ARBA" id="ARBA00023303"/>
    </source>
</evidence>
<dbReference type="Proteomes" id="UP000197138">
    <property type="component" value="Unassembled WGS sequence"/>
</dbReference>
<reference evidence="14" key="1">
    <citation type="journal article" date="2017" name="Plant J.">
        <title>The pomegranate (Punica granatum L.) genome and the genomics of punicalagin biosynthesis.</title>
        <authorList>
            <person name="Qin G."/>
            <person name="Xu C."/>
            <person name="Ming R."/>
            <person name="Tang H."/>
            <person name="Guyot R."/>
            <person name="Kramer E.M."/>
            <person name="Hu Y."/>
            <person name="Yi X."/>
            <person name="Qi Y."/>
            <person name="Xu X."/>
            <person name="Gao Z."/>
            <person name="Pan H."/>
            <person name="Jian J."/>
            <person name="Tian Y."/>
            <person name="Yue Z."/>
            <person name="Xu Y."/>
        </authorList>
    </citation>
    <scope>NUCLEOTIDE SEQUENCE [LARGE SCALE GENOMIC DNA]</scope>
    <source>
        <strain evidence="14">cv. Dabenzi</strain>
    </source>
</reference>
<evidence type="ECO:0000259" key="12">
    <source>
        <dbReference type="SMART" id="SM00079"/>
    </source>
</evidence>
<evidence type="ECO:0000256" key="8">
    <source>
        <dbReference type="ARBA" id="ARBA00023180"/>
    </source>
</evidence>
<evidence type="ECO:0000256" key="6">
    <source>
        <dbReference type="ARBA" id="ARBA00023136"/>
    </source>
</evidence>
<keyword evidence="8" id="KW-0325">Glycoprotein</keyword>
<dbReference type="InterPro" id="IPR015683">
    <property type="entry name" value="Ionotropic_Glu_rcpt"/>
</dbReference>
<evidence type="ECO:0000256" key="2">
    <source>
        <dbReference type="ARBA" id="ARBA00022448"/>
    </source>
</evidence>
<dbReference type="SMART" id="SM00079">
    <property type="entry name" value="PBPe"/>
    <property type="match status" value="1"/>
</dbReference>
<evidence type="ECO:0000256" key="9">
    <source>
        <dbReference type="ARBA" id="ARBA00023286"/>
    </source>
</evidence>
<dbReference type="GO" id="GO:0016020">
    <property type="term" value="C:membrane"/>
    <property type="evidence" value="ECO:0007669"/>
    <property type="project" value="UniProtKB-SubCell"/>
</dbReference>
<keyword evidence="6 11" id="KW-0472">Membrane</keyword>
<evidence type="ECO:0000256" key="1">
    <source>
        <dbReference type="ARBA" id="ARBA00004141"/>
    </source>
</evidence>
<keyword evidence="9" id="KW-1071">Ligand-gated ion channel</keyword>
<evidence type="ECO:0000256" key="3">
    <source>
        <dbReference type="ARBA" id="ARBA00022692"/>
    </source>
</evidence>
<dbReference type="SUPFAM" id="SSF53850">
    <property type="entry name" value="Periplasmic binding protein-like II"/>
    <property type="match status" value="1"/>
</dbReference>
<evidence type="ECO:0000256" key="5">
    <source>
        <dbReference type="ARBA" id="ARBA00023065"/>
    </source>
</evidence>
<evidence type="ECO:0000256" key="7">
    <source>
        <dbReference type="ARBA" id="ARBA00023170"/>
    </source>
</evidence>
<keyword evidence="2" id="KW-0813">Transport</keyword>
<sequence>MGYWTTKHGLRDNVLNNITKQEKRYSSFMHDLKPPTWPGGTQQLPLGWVIPAVKGKKMKIGVPVKDGFTELFKIEWDACTGVPTYSGFSYDVFQEVLRKLPFALPHEFKPFMNASRQSAGSYDDMLCQIKLHEVDVVVGDTTIVANQSDYVDFALPYSESGVAMLVEVKDDLRRNMWIFLKPLKWNLRLITGVAFVFTGLAFPMGSPLASYVSRAVLNVTQDKARMDAIERKNFLSQTSSCQDGTDQGTIISSDLSHSVYSFGGLFIITGVTSLFALLAELPFSNRHRFYSSSASIRDHHRGPSVLAWSNFIMEILAKKSGNIIVGSVRLSRQNECN</sequence>
<evidence type="ECO:0000313" key="14">
    <source>
        <dbReference type="Proteomes" id="UP000197138"/>
    </source>
</evidence>
<comment type="subcellular location">
    <subcellularLocation>
        <location evidence="1">Membrane</location>
        <topology evidence="1">Multi-pass membrane protein</topology>
    </subcellularLocation>
</comment>
<dbReference type="EMBL" id="MTKT01005556">
    <property type="protein sequence ID" value="OWM65875.1"/>
    <property type="molecule type" value="Genomic_DNA"/>
</dbReference>
<dbReference type="Gene3D" id="3.40.190.10">
    <property type="entry name" value="Periplasmic binding protein-like II"/>
    <property type="match status" value="1"/>
</dbReference>
<evidence type="ECO:0000256" key="11">
    <source>
        <dbReference type="SAM" id="Phobius"/>
    </source>
</evidence>
<keyword evidence="5" id="KW-0406">Ion transport</keyword>
<comment type="caution">
    <text evidence="13">The sequence shown here is derived from an EMBL/GenBank/DDBJ whole genome shotgun (WGS) entry which is preliminary data.</text>
</comment>
<keyword evidence="7" id="KW-0675">Receptor</keyword>
<keyword evidence="10" id="KW-0407">Ion channel</keyword>
<proteinExistence type="predicted"/>
<dbReference type="AlphaFoldDB" id="A0A218VZF7"/>
<feature type="transmembrane region" description="Helical" evidence="11">
    <location>
        <begin position="185"/>
        <end position="204"/>
    </location>
</feature>
<dbReference type="InterPro" id="IPR001320">
    <property type="entry name" value="Iontro_rcpt_C"/>
</dbReference>
<keyword evidence="4 11" id="KW-1133">Transmembrane helix</keyword>
<accession>A0A218VZF7</accession>
<organism evidence="13 14">
    <name type="scientific">Punica granatum</name>
    <name type="common">Pomegranate</name>
    <dbReference type="NCBI Taxonomy" id="22663"/>
    <lineage>
        <taxon>Eukaryota</taxon>
        <taxon>Viridiplantae</taxon>
        <taxon>Streptophyta</taxon>
        <taxon>Embryophyta</taxon>
        <taxon>Tracheophyta</taxon>
        <taxon>Spermatophyta</taxon>
        <taxon>Magnoliopsida</taxon>
        <taxon>eudicotyledons</taxon>
        <taxon>Gunneridae</taxon>
        <taxon>Pentapetalae</taxon>
        <taxon>rosids</taxon>
        <taxon>malvids</taxon>
        <taxon>Myrtales</taxon>
        <taxon>Lythraceae</taxon>
        <taxon>Punica</taxon>
    </lineage>
</organism>
<dbReference type="GO" id="GO:0015276">
    <property type="term" value="F:ligand-gated monoatomic ion channel activity"/>
    <property type="evidence" value="ECO:0007669"/>
    <property type="project" value="InterPro"/>
</dbReference>